<reference evidence="1" key="2">
    <citation type="journal article" date="2021" name="PeerJ">
        <title>Extensive microbial diversity within the chicken gut microbiome revealed by metagenomics and culture.</title>
        <authorList>
            <person name="Gilroy R."/>
            <person name="Ravi A."/>
            <person name="Getino M."/>
            <person name="Pursley I."/>
            <person name="Horton D.L."/>
            <person name="Alikhan N.F."/>
            <person name="Baker D."/>
            <person name="Gharbi K."/>
            <person name="Hall N."/>
            <person name="Watson M."/>
            <person name="Adriaenssens E.M."/>
            <person name="Foster-Nyarko E."/>
            <person name="Jarju S."/>
            <person name="Secka A."/>
            <person name="Antonio M."/>
            <person name="Oren A."/>
            <person name="Chaudhuri R.R."/>
            <person name="La Ragione R."/>
            <person name="Hildebrand F."/>
            <person name="Pallen M.J."/>
        </authorList>
    </citation>
    <scope>NUCLEOTIDE SEQUENCE</scope>
    <source>
        <strain evidence="1">9366</strain>
    </source>
</reference>
<evidence type="ECO:0000313" key="1">
    <source>
        <dbReference type="EMBL" id="HIU62930.1"/>
    </source>
</evidence>
<proteinExistence type="predicted"/>
<name>A0A9D1SK66_9FIRM</name>
<dbReference type="EMBL" id="DVNJ01000020">
    <property type="protein sequence ID" value="HIU62930.1"/>
    <property type="molecule type" value="Genomic_DNA"/>
</dbReference>
<sequence>MAFDREKIKAEFLLKCAGWQDGYLSLCYNSDLIILFDLYAQNVPEAALKEIKGVTVRYFGRRDSKCAGTFRQKEGKFFVELNPYPFMRLQKSNVEEVSIDGIRVKTALDCALLVFEHELTHLIERAKYGSTGHGKRFKALASSLFGHDPKKAVGHTLPVMTKAGVLVPDAGAGDRIKAGDKVQFVYGGKIILGTVARVTKRATVVADEGEKKGVKFYVPPALLRPRE</sequence>
<evidence type="ECO:0000313" key="2">
    <source>
        <dbReference type="Proteomes" id="UP000824145"/>
    </source>
</evidence>
<reference evidence="1" key="1">
    <citation type="submission" date="2020-10" db="EMBL/GenBank/DDBJ databases">
        <authorList>
            <person name="Gilroy R."/>
        </authorList>
    </citation>
    <scope>NUCLEOTIDE SEQUENCE</scope>
    <source>
        <strain evidence="1">9366</strain>
    </source>
</reference>
<dbReference type="Proteomes" id="UP000824145">
    <property type="component" value="Unassembled WGS sequence"/>
</dbReference>
<dbReference type="AlphaFoldDB" id="A0A9D1SK66"/>
<gene>
    <name evidence="1" type="ORF">IAB07_04075</name>
</gene>
<organism evidence="1 2">
    <name type="scientific">Candidatus Caccalectryoclostridium excrementigallinarum</name>
    <dbReference type="NCBI Taxonomy" id="2840710"/>
    <lineage>
        <taxon>Bacteria</taxon>
        <taxon>Bacillati</taxon>
        <taxon>Bacillota</taxon>
        <taxon>Clostridia</taxon>
        <taxon>Christensenellales</taxon>
        <taxon>Christensenellaceae</taxon>
        <taxon>Christensenellaceae incertae sedis</taxon>
        <taxon>Candidatus Caccalectryoclostridium</taxon>
    </lineage>
</organism>
<accession>A0A9D1SK66</accession>
<evidence type="ECO:0008006" key="3">
    <source>
        <dbReference type="Google" id="ProtNLM"/>
    </source>
</evidence>
<comment type="caution">
    <text evidence="1">The sequence shown here is derived from an EMBL/GenBank/DDBJ whole genome shotgun (WGS) entry which is preliminary data.</text>
</comment>
<protein>
    <recommendedName>
        <fullName evidence="3">SprT-like domain-containing protein</fullName>
    </recommendedName>
</protein>